<comment type="subcellular location">
    <subcellularLocation>
        <location evidence="1">Nucleus</location>
    </subcellularLocation>
</comment>
<dbReference type="PROSITE" id="PS50812">
    <property type="entry name" value="PWWP"/>
    <property type="match status" value="1"/>
</dbReference>
<dbReference type="FunFam" id="1.25.40.90:FF:000037">
    <property type="entry name" value="Enhancer of ag-4 2"/>
    <property type="match status" value="1"/>
</dbReference>
<feature type="compositionally biased region" description="Basic and acidic residues" evidence="8">
    <location>
        <begin position="613"/>
        <end position="625"/>
    </location>
</feature>
<dbReference type="EMBL" id="JBEAFC010000001">
    <property type="protein sequence ID" value="KAL1568763.1"/>
    <property type="molecule type" value="Genomic_DNA"/>
</dbReference>
<feature type="compositionally biased region" description="Polar residues" evidence="8">
    <location>
        <begin position="981"/>
        <end position="999"/>
    </location>
</feature>
<organism evidence="11 12">
    <name type="scientific">Salvia divinorum</name>
    <name type="common">Maria pastora</name>
    <name type="synonym">Diviner's sage</name>
    <dbReference type="NCBI Taxonomy" id="28513"/>
    <lineage>
        <taxon>Eukaryota</taxon>
        <taxon>Viridiplantae</taxon>
        <taxon>Streptophyta</taxon>
        <taxon>Embryophyta</taxon>
        <taxon>Tracheophyta</taxon>
        <taxon>Spermatophyta</taxon>
        <taxon>Magnoliopsida</taxon>
        <taxon>eudicotyledons</taxon>
        <taxon>Gunneridae</taxon>
        <taxon>Pentapetalae</taxon>
        <taxon>asterids</taxon>
        <taxon>lamiids</taxon>
        <taxon>Lamiales</taxon>
        <taxon>Lamiaceae</taxon>
        <taxon>Nepetoideae</taxon>
        <taxon>Mentheae</taxon>
        <taxon>Salviinae</taxon>
        <taxon>Salvia</taxon>
        <taxon>Salvia subgen. Calosphace</taxon>
    </lineage>
</organism>
<feature type="region of interest" description="Disordered" evidence="8">
    <location>
        <begin position="574"/>
        <end position="637"/>
    </location>
</feature>
<accession>A0ABD1IME1</accession>
<evidence type="ECO:0000256" key="7">
    <source>
        <dbReference type="ARBA" id="ARBA00023242"/>
    </source>
</evidence>
<evidence type="ECO:0000256" key="5">
    <source>
        <dbReference type="ARBA" id="ARBA00023089"/>
    </source>
</evidence>
<keyword evidence="12" id="KW-1185">Reference proteome</keyword>
<name>A0ABD1IME1_SALDI</name>
<evidence type="ECO:0000256" key="6">
    <source>
        <dbReference type="ARBA" id="ARBA00023163"/>
    </source>
</evidence>
<evidence type="ECO:0000256" key="8">
    <source>
        <dbReference type="SAM" id="MobiDB-lite"/>
    </source>
</evidence>
<dbReference type="SUPFAM" id="SSF63748">
    <property type="entry name" value="Tudor/PWWP/MBT"/>
    <property type="match status" value="1"/>
</dbReference>
<feature type="compositionally biased region" description="Basic and acidic residues" evidence="8">
    <location>
        <begin position="236"/>
        <end position="264"/>
    </location>
</feature>
<feature type="region of interest" description="Disordered" evidence="8">
    <location>
        <begin position="972"/>
        <end position="1011"/>
    </location>
</feature>
<dbReference type="GO" id="GO:0005634">
    <property type="term" value="C:nucleus"/>
    <property type="evidence" value="ECO:0007669"/>
    <property type="project" value="UniProtKB-SubCell"/>
</dbReference>
<reference evidence="11 12" key="1">
    <citation type="submission" date="2024-06" db="EMBL/GenBank/DDBJ databases">
        <title>A chromosome level genome sequence of Diviner's sage (Salvia divinorum).</title>
        <authorList>
            <person name="Ford S.A."/>
            <person name="Ro D.-K."/>
            <person name="Ness R.W."/>
            <person name="Phillips M.A."/>
        </authorList>
    </citation>
    <scope>NUCLEOTIDE SEQUENCE [LARGE SCALE GENOMIC DNA]</scope>
    <source>
        <strain evidence="11">SAF-2024a</strain>
        <tissue evidence="11">Leaf</tissue>
    </source>
</reference>
<evidence type="ECO:0000256" key="3">
    <source>
        <dbReference type="ARBA" id="ARBA00022664"/>
    </source>
</evidence>
<dbReference type="PANTHER" id="PTHR12550">
    <property type="entry name" value="HEPATOMA-DERIVED GROWTH FACTOR-RELATED"/>
    <property type="match status" value="1"/>
</dbReference>
<evidence type="ECO:0000256" key="1">
    <source>
        <dbReference type="ARBA" id="ARBA00004123"/>
    </source>
</evidence>
<dbReference type="GO" id="GO:0009908">
    <property type="term" value="P:flower development"/>
    <property type="evidence" value="ECO:0007669"/>
    <property type="project" value="UniProtKB-KW"/>
</dbReference>
<feature type="compositionally biased region" description="Low complexity" evidence="8">
    <location>
        <begin position="1064"/>
        <end position="1074"/>
    </location>
</feature>
<dbReference type="InterPro" id="IPR008942">
    <property type="entry name" value="ENTH_VHS"/>
</dbReference>
<protein>
    <submittedName>
        <fullName evidence="11">RPR, variant 2</fullName>
    </submittedName>
</protein>
<dbReference type="PROSITE" id="PS51391">
    <property type="entry name" value="CID"/>
    <property type="match status" value="1"/>
</dbReference>
<feature type="region of interest" description="Disordered" evidence="8">
    <location>
        <begin position="495"/>
        <end position="532"/>
    </location>
</feature>
<keyword evidence="7" id="KW-0539">Nucleus</keyword>
<evidence type="ECO:0000313" key="11">
    <source>
        <dbReference type="EMBL" id="KAL1568763.1"/>
    </source>
</evidence>
<keyword evidence="5" id="KW-0287">Flowering</keyword>
<feature type="compositionally biased region" description="Polar residues" evidence="8">
    <location>
        <begin position="500"/>
        <end position="530"/>
    </location>
</feature>
<feature type="region of interest" description="Disordered" evidence="8">
    <location>
        <begin position="113"/>
        <end position="170"/>
    </location>
</feature>
<keyword evidence="2" id="KW-0217">Developmental protein</keyword>
<dbReference type="Proteomes" id="UP001567538">
    <property type="component" value="Unassembled WGS sequence"/>
</dbReference>
<evidence type="ECO:0000259" key="10">
    <source>
        <dbReference type="PROSITE" id="PS51391"/>
    </source>
</evidence>
<dbReference type="InterPro" id="IPR000313">
    <property type="entry name" value="PWWP_dom"/>
</dbReference>
<feature type="region of interest" description="Disordered" evidence="8">
    <location>
        <begin position="1207"/>
        <end position="1233"/>
    </location>
</feature>
<sequence>MAPGRRRGGKGAKTKSELSLGDLVLAKVKGFPAWPAKISRPEDWKHAPDPKKYFVQFFGTEEIAFVAPADIQAFTSESKNKLSARCQGKTVKYFAQAVKEICEEFEELQRKSLSGVRDDSNADNLASETHSVDTVTGEASEVSFKNGRDSEGPKCKLETAGPSDLDPRSEHCSEIHDAMDSQNVKPHLLDDMSHSLSPHPSLGERNKLNTKSTNLVKETNGDQSALTNGCLSRLAMDPKRKHDDARRRNSDLVISREHNEDVVKLKQASDGNMKMSSADNSRSYFSNGSKRKGKKLLTGKRHPAAADDDCVDAEAIPEDNNEVISRKKMKLQHDQEKQTSRTNELSLPPKMDDIEGTRLISGGKPEYQPSRAQSSANEFSNSPDEDDLPPAKCQHRALEVVSTSTSFSENKQGSSTSHKNNLVHPKKVQPPIMQLPAKRRAVRLCDDEEDDELPKTPIHVGSTHKVSVTPRVSAKRGETHGNGHMVMRNTGTLEDECKDQVQSSQVSTKDLSPTAQPGTEKSSPEISSKHVSPIHPQLLTESIPLLEAKTVSGSPERSPRSVTAARPLTDLRKKQLTKTPGSVYHKKVPLGTNSSLGTAHNMLNSSLNQSATERSKPALSGEKKKTTSRPNSQINDSVLSVGKTDESIISHSERLDGGKATKINLLVDLATSDSAMSMKNLIAAAQARKRQANLHNLYGNPLRVLIPDAGILGYSPSPTSAALAVESRNILQIDVQDHPTSTSFDVRQLSSVNGHEKEDLEERRVNSCHQATGSSLSGGTEAAVTRDAFEGMIETLSRTKESIGRATRLAIDCAKYGIANEVVELLILKLANEPSLHRKVDLFFLVDSITQCSHSQKGIAGASYIPIIQAALPRLIGAAAPPGAGAQENRRQCHKVLRLWLERKILPESVLRRYMDEIGAVNDGGAAGFSQRRPSRAERAIDDPIREMEGMLVDEYGSNTTFQLPGFLPSHLFKEDDDGDNSPSMTSKEVLDTSPSEHNLANKDPENCTLTPSDRRHCILEDVDGELEMEDVSGHIKDDRILIANCTSIVASLEPNSDVKLESASEMSELLPSPEGSPPLPPGSPPMIPPLPASPPPVSPPPPPPPLPSTSAPPAPPPPPLSSQQLIPPPPIGPPPYVQSLPPQSALISQYVPPAPSTSQPLAYHPPPFHHEIGGTTSGNPPIHMVSSTQGSHIEAPRGEIYSQHSSFFPQASGSNAREHVGYNSSRPVEYGQNDPCINHQASQQRKHLLSGTATFAQRPLHPEAPPQQISPHFSYPNPVIQHQYPPYPLPVADGPRRYSTDEQWRMPVNDYHADLPRGGWNAGTQPFSGQPYSQEAGYFGLPSERAPASAINFRSAAANSLPPAPPIPVHGVPMMPCRPDMSAVNWRPV</sequence>
<keyword evidence="3" id="KW-0507">mRNA processing</keyword>
<dbReference type="Gene3D" id="2.30.30.140">
    <property type="match status" value="1"/>
</dbReference>
<evidence type="ECO:0000259" key="9">
    <source>
        <dbReference type="PROSITE" id="PS50812"/>
    </source>
</evidence>
<feature type="domain" description="CID" evidence="10">
    <location>
        <begin position="781"/>
        <end position="922"/>
    </location>
</feature>
<dbReference type="Pfam" id="PF04818">
    <property type="entry name" value="CID"/>
    <property type="match status" value="1"/>
</dbReference>
<feature type="compositionally biased region" description="Polar residues" evidence="8">
    <location>
        <begin position="122"/>
        <end position="134"/>
    </location>
</feature>
<feature type="compositionally biased region" description="Polar residues" evidence="8">
    <location>
        <begin position="591"/>
        <end position="612"/>
    </location>
</feature>
<feature type="compositionally biased region" description="Basic and acidic residues" evidence="8">
    <location>
        <begin position="146"/>
        <end position="157"/>
    </location>
</feature>
<feature type="compositionally biased region" description="Polar residues" evidence="8">
    <location>
        <begin position="1207"/>
        <end position="1216"/>
    </location>
</feature>
<gene>
    <name evidence="11" type="primary">HUA2</name>
    <name evidence="11" type="ORF">AAHA92_00335</name>
</gene>
<feature type="compositionally biased region" description="Polar residues" evidence="8">
    <location>
        <begin position="274"/>
        <end position="288"/>
    </location>
</feature>
<dbReference type="SMART" id="SM00582">
    <property type="entry name" value="RPR"/>
    <property type="match status" value="1"/>
</dbReference>
<feature type="region of interest" description="Disordered" evidence="8">
    <location>
        <begin position="321"/>
        <end position="434"/>
    </location>
</feature>
<dbReference type="Pfam" id="PF00855">
    <property type="entry name" value="PWWP"/>
    <property type="match status" value="1"/>
</dbReference>
<dbReference type="GO" id="GO:0006397">
    <property type="term" value="P:mRNA processing"/>
    <property type="evidence" value="ECO:0007669"/>
    <property type="project" value="UniProtKB-KW"/>
</dbReference>
<feature type="compositionally biased region" description="Basic residues" evidence="8">
    <location>
        <begin position="289"/>
        <end position="303"/>
    </location>
</feature>
<evidence type="ECO:0000256" key="2">
    <source>
        <dbReference type="ARBA" id="ARBA00022473"/>
    </source>
</evidence>
<feature type="compositionally biased region" description="Polar residues" evidence="8">
    <location>
        <begin position="401"/>
        <end position="420"/>
    </location>
</feature>
<feature type="region of interest" description="Disordered" evidence="8">
    <location>
        <begin position="1060"/>
        <end position="1193"/>
    </location>
</feature>
<dbReference type="SMART" id="SM00293">
    <property type="entry name" value="PWWP"/>
    <property type="match status" value="1"/>
</dbReference>
<comment type="caution">
    <text evidence="11">The sequence shown here is derived from an EMBL/GenBank/DDBJ whole genome shotgun (WGS) entry which is preliminary data.</text>
</comment>
<feature type="compositionally biased region" description="Pro residues" evidence="8">
    <location>
        <begin position="1075"/>
        <end position="1137"/>
    </location>
</feature>
<feature type="compositionally biased region" description="Polar residues" evidence="8">
    <location>
        <begin position="370"/>
        <end position="382"/>
    </location>
</feature>
<dbReference type="InterPro" id="IPR006569">
    <property type="entry name" value="CID_dom"/>
</dbReference>
<feature type="compositionally biased region" description="Polar residues" evidence="8">
    <location>
        <begin position="217"/>
        <end position="230"/>
    </location>
</feature>
<keyword evidence="6" id="KW-0804">Transcription</keyword>
<dbReference type="Gene3D" id="1.25.40.90">
    <property type="match status" value="1"/>
</dbReference>
<keyword evidence="4" id="KW-0805">Transcription regulation</keyword>
<feature type="compositionally biased region" description="Polar residues" evidence="8">
    <location>
        <begin position="628"/>
        <end position="637"/>
    </location>
</feature>
<dbReference type="CDD" id="cd20147">
    <property type="entry name" value="PWWP_HULK"/>
    <property type="match status" value="1"/>
</dbReference>
<feature type="region of interest" description="Disordered" evidence="8">
    <location>
        <begin position="217"/>
        <end position="309"/>
    </location>
</feature>
<evidence type="ECO:0000256" key="4">
    <source>
        <dbReference type="ARBA" id="ARBA00023015"/>
    </source>
</evidence>
<dbReference type="PANTHER" id="PTHR12550:SF70">
    <property type="entry name" value="JIL-1 ANCHORING AND STABILIZING PROTEIN, ISOFORM A"/>
    <property type="match status" value="1"/>
</dbReference>
<proteinExistence type="predicted"/>
<evidence type="ECO:0000313" key="12">
    <source>
        <dbReference type="Proteomes" id="UP001567538"/>
    </source>
</evidence>
<feature type="domain" description="PWWP" evidence="9">
    <location>
        <begin position="20"/>
        <end position="77"/>
    </location>
</feature>